<organism evidence="2 3">
    <name type="scientific">Varanus komodoensis</name>
    <name type="common">Komodo dragon</name>
    <dbReference type="NCBI Taxonomy" id="61221"/>
    <lineage>
        <taxon>Eukaryota</taxon>
        <taxon>Metazoa</taxon>
        <taxon>Chordata</taxon>
        <taxon>Craniata</taxon>
        <taxon>Vertebrata</taxon>
        <taxon>Euteleostomi</taxon>
        <taxon>Lepidosauria</taxon>
        <taxon>Squamata</taxon>
        <taxon>Bifurcata</taxon>
        <taxon>Unidentata</taxon>
        <taxon>Episquamata</taxon>
        <taxon>Toxicofera</taxon>
        <taxon>Anguimorpha</taxon>
        <taxon>Paleoanguimorpha</taxon>
        <taxon>Varanoidea</taxon>
        <taxon>Varanidae</taxon>
        <taxon>Varanus</taxon>
    </lineage>
</organism>
<reference evidence="2" key="1">
    <citation type="submission" date="2025-08" db="UniProtKB">
        <authorList>
            <consortium name="Ensembl"/>
        </authorList>
    </citation>
    <scope>IDENTIFICATION</scope>
</reference>
<dbReference type="InterPro" id="IPR011029">
    <property type="entry name" value="DEATH-like_dom_sf"/>
</dbReference>
<keyword evidence="3" id="KW-1185">Reference proteome</keyword>
<dbReference type="Gene3D" id="1.10.533.10">
    <property type="entry name" value="Death Domain, Fas"/>
    <property type="match status" value="1"/>
</dbReference>
<dbReference type="OMA" id="ANMLITH"/>
<name>A0A8D2LQG0_VARKO</name>
<dbReference type="InterPro" id="IPR004020">
    <property type="entry name" value="DAPIN"/>
</dbReference>
<reference evidence="2" key="2">
    <citation type="submission" date="2025-09" db="UniProtKB">
        <authorList>
            <consortium name="Ensembl"/>
        </authorList>
    </citation>
    <scope>IDENTIFICATION</scope>
</reference>
<dbReference type="SUPFAM" id="SSF47986">
    <property type="entry name" value="DEATH domain"/>
    <property type="match status" value="1"/>
</dbReference>
<feature type="domain" description="Pyrin" evidence="1">
    <location>
        <begin position="1"/>
        <end position="93"/>
    </location>
</feature>
<dbReference type="Ensembl" id="ENSVKKT00000025537.1">
    <property type="protein sequence ID" value="ENSVKKP00000024929.1"/>
    <property type="gene ID" value="ENSVKKG00000016408.1"/>
</dbReference>
<dbReference type="SMART" id="SM01289">
    <property type="entry name" value="PYRIN"/>
    <property type="match status" value="1"/>
</dbReference>
<dbReference type="CDD" id="cd08321">
    <property type="entry name" value="Pyrin_ASC-like"/>
    <property type="match status" value="1"/>
</dbReference>
<proteinExistence type="predicted"/>
<dbReference type="Pfam" id="PF02758">
    <property type="entry name" value="PYRIN"/>
    <property type="match status" value="1"/>
</dbReference>
<evidence type="ECO:0000259" key="1">
    <source>
        <dbReference type="PROSITE" id="PS50824"/>
    </source>
</evidence>
<evidence type="ECO:0000313" key="2">
    <source>
        <dbReference type="Ensembl" id="ENSVKKP00000024929.1"/>
    </source>
</evidence>
<protein>
    <recommendedName>
        <fullName evidence="1">Pyrin domain-containing protein</fullName>
    </recommendedName>
</protein>
<dbReference type="PROSITE" id="PS50824">
    <property type="entry name" value="DAPIN"/>
    <property type="match status" value="1"/>
</dbReference>
<accession>A0A8D2LQG0</accession>
<sequence length="140" mass="16136">MTIRDHLWKNLEELQDYDLKKFKGKLNEFPVKGGFENIPKGQLEKADVLGLTDLLLNYYDEAYAVELTVNVLEAINLRRQANRAAKIQEASVVIYGVIWGNARLSSLLKKMYCKWLENLGEDMEHDHVRTCLKPFASAFC</sequence>
<evidence type="ECO:0000313" key="3">
    <source>
        <dbReference type="Proteomes" id="UP000694545"/>
    </source>
</evidence>
<dbReference type="AlphaFoldDB" id="A0A8D2LQG0"/>
<dbReference type="Proteomes" id="UP000694545">
    <property type="component" value="Unplaced"/>
</dbReference>